<evidence type="ECO:0000313" key="7">
    <source>
        <dbReference type="Proteomes" id="UP000298416"/>
    </source>
</evidence>
<comment type="caution">
    <text evidence="6">The sequence shown here is derived from an EMBL/GenBank/DDBJ whole genome shotgun (WGS) entry which is preliminary data.</text>
</comment>
<dbReference type="PANTHER" id="PTHR32303:SF18">
    <property type="entry name" value="POLYVINYLALCOHOL DEHYDROGENASE-LIKE"/>
    <property type="match status" value="1"/>
</dbReference>
<evidence type="ECO:0000256" key="2">
    <source>
        <dbReference type="ARBA" id="ARBA00008156"/>
    </source>
</evidence>
<comment type="cofactor">
    <cofactor evidence="1">
        <name>pyrroloquinoline quinone</name>
        <dbReference type="ChEBI" id="CHEBI:58442"/>
    </cofactor>
</comment>
<evidence type="ECO:0000256" key="4">
    <source>
        <dbReference type="SAM" id="SignalP"/>
    </source>
</evidence>
<dbReference type="GO" id="GO:0016491">
    <property type="term" value="F:oxidoreductase activity"/>
    <property type="evidence" value="ECO:0007669"/>
    <property type="project" value="UniProtKB-KW"/>
</dbReference>
<keyword evidence="4" id="KW-0732">Signal</keyword>
<dbReference type="SUPFAM" id="SSF50998">
    <property type="entry name" value="Quinoprotein alcohol dehydrogenase-like"/>
    <property type="match status" value="1"/>
</dbReference>
<feature type="chain" id="PRO_5036450272" description="Pyrrolo-quinoline quinone repeat domain-containing protein" evidence="4">
    <location>
        <begin position="26"/>
        <end position="257"/>
    </location>
</feature>
<name>A0A8X9A4A5_SALSN</name>
<gene>
    <name evidence="6" type="ORF">SASPL_110521</name>
</gene>
<comment type="similarity">
    <text evidence="2">Belongs to the bacterial PQQ dehydrogenase family.</text>
</comment>
<evidence type="ECO:0000259" key="5">
    <source>
        <dbReference type="Pfam" id="PF13360"/>
    </source>
</evidence>
<dbReference type="Proteomes" id="UP000298416">
    <property type="component" value="Unassembled WGS sequence"/>
</dbReference>
<reference evidence="6" key="1">
    <citation type="submission" date="2018-01" db="EMBL/GenBank/DDBJ databases">
        <authorList>
            <person name="Mao J.F."/>
        </authorList>
    </citation>
    <scope>NUCLEOTIDE SEQUENCE</scope>
    <source>
        <strain evidence="6">Huo1</strain>
        <tissue evidence="6">Leaf</tissue>
    </source>
</reference>
<dbReference type="EMBL" id="PNBA02000004">
    <property type="protein sequence ID" value="KAG6426299.1"/>
    <property type="molecule type" value="Genomic_DNA"/>
</dbReference>
<dbReference type="Pfam" id="PF13360">
    <property type="entry name" value="PQQ_2"/>
    <property type="match status" value="1"/>
</dbReference>
<dbReference type="PANTHER" id="PTHR32303">
    <property type="entry name" value="QUINOPROTEIN ALCOHOL DEHYDROGENASE (CYTOCHROME C)"/>
    <property type="match status" value="1"/>
</dbReference>
<feature type="signal peptide" evidence="4">
    <location>
        <begin position="1"/>
        <end position="25"/>
    </location>
</feature>
<dbReference type="InterPro" id="IPR011047">
    <property type="entry name" value="Quinoprotein_ADH-like_sf"/>
</dbReference>
<evidence type="ECO:0000256" key="1">
    <source>
        <dbReference type="ARBA" id="ARBA00001931"/>
    </source>
</evidence>
<dbReference type="Gene3D" id="2.140.10.10">
    <property type="entry name" value="Quinoprotein alcohol dehydrogenase-like superfamily"/>
    <property type="match status" value="1"/>
</dbReference>
<dbReference type="InterPro" id="IPR018391">
    <property type="entry name" value="PQQ_b-propeller_rpt"/>
</dbReference>
<protein>
    <recommendedName>
        <fullName evidence="5">Pyrrolo-quinoline quinone repeat domain-containing protein</fullName>
    </recommendedName>
</protein>
<organism evidence="6">
    <name type="scientific">Salvia splendens</name>
    <name type="common">Scarlet sage</name>
    <dbReference type="NCBI Taxonomy" id="180675"/>
    <lineage>
        <taxon>Eukaryota</taxon>
        <taxon>Viridiplantae</taxon>
        <taxon>Streptophyta</taxon>
        <taxon>Embryophyta</taxon>
        <taxon>Tracheophyta</taxon>
        <taxon>Spermatophyta</taxon>
        <taxon>Magnoliopsida</taxon>
        <taxon>eudicotyledons</taxon>
        <taxon>Gunneridae</taxon>
        <taxon>Pentapetalae</taxon>
        <taxon>asterids</taxon>
        <taxon>lamiids</taxon>
        <taxon>Lamiales</taxon>
        <taxon>Lamiaceae</taxon>
        <taxon>Nepetoideae</taxon>
        <taxon>Mentheae</taxon>
        <taxon>Salviinae</taxon>
        <taxon>Salvia</taxon>
        <taxon>Salvia subgen. Calosphace</taxon>
        <taxon>core Calosphace</taxon>
    </lineage>
</organism>
<keyword evidence="3" id="KW-0560">Oxidoreductase</keyword>
<sequence length="257" mass="27557">MANNGSIAILVLAFCFFSFVDNSTAEWLNHGGGDLSNRRSEIGGIINPISVRLGLLRQRWKFLAGFDITATPSVANGVIYFPSWNGNLYAVNAANGALIWQRNIGQLTGLPPPGTFVNVTVSRATPVVADDLLIVGIYGPAYVIAVTRSAGTLVWSTRLDPAPWALLRHLERFIEGGYAGAGIWGSSLSIDMRRGLVYAMDARTGAITWTFETGATVYGGASSSYGCIFIGHGYSIGLAKFHPTWTSGKYLFALCIP</sequence>
<feature type="domain" description="Pyrrolo-quinoline quinone repeat" evidence="5">
    <location>
        <begin position="67"/>
        <end position="157"/>
    </location>
</feature>
<evidence type="ECO:0000256" key="3">
    <source>
        <dbReference type="ARBA" id="ARBA00023002"/>
    </source>
</evidence>
<proteinExistence type="inferred from homology"/>
<keyword evidence="7" id="KW-1185">Reference proteome</keyword>
<reference evidence="6" key="2">
    <citation type="submission" date="2020-08" db="EMBL/GenBank/DDBJ databases">
        <title>Plant Genome Project.</title>
        <authorList>
            <person name="Zhang R.-G."/>
        </authorList>
    </citation>
    <scope>NUCLEOTIDE SEQUENCE</scope>
    <source>
        <strain evidence="6">Huo1</strain>
        <tissue evidence="6">Leaf</tissue>
    </source>
</reference>
<accession>A0A8X9A4A5</accession>
<dbReference type="InterPro" id="IPR002372">
    <property type="entry name" value="PQQ_rpt_dom"/>
</dbReference>
<dbReference type="AlphaFoldDB" id="A0A8X9A4A5"/>
<evidence type="ECO:0000313" key="6">
    <source>
        <dbReference type="EMBL" id="KAG6426299.1"/>
    </source>
</evidence>
<dbReference type="SMART" id="SM00564">
    <property type="entry name" value="PQQ"/>
    <property type="match status" value="3"/>
</dbReference>